<feature type="region of interest" description="Disordered" evidence="1">
    <location>
        <begin position="149"/>
        <end position="172"/>
    </location>
</feature>
<reference evidence="3 4" key="1">
    <citation type="submission" date="2017-03" db="EMBL/GenBank/DDBJ databases">
        <authorList>
            <person name="Afonso C.L."/>
            <person name="Miller P.J."/>
            <person name="Scott M.A."/>
            <person name="Spackman E."/>
            <person name="Goraichik I."/>
            <person name="Dimitrov K.M."/>
            <person name="Suarez D.L."/>
            <person name="Swayne D.E."/>
        </authorList>
    </citation>
    <scope>NUCLEOTIDE SEQUENCE [LARGE SCALE GENOMIC DNA]</scope>
    <source>
        <strain evidence="3 4">CECT 7745</strain>
    </source>
</reference>
<accession>A0A1X7BM15</accession>
<proteinExistence type="predicted"/>
<gene>
    <name evidence="3" type="ORF">ROA7745_00135</name>
</gene>
<dbReference type="Proteomes" id="UP000193224">
    <property type="component" value="Unassembled WGS sequence"/>
</dbReference>
<dbReference type="AlphaFoldDB" id="A0A1X7BM15"/>
<feature type="region of interest" description="Disordered" evidence="1">
    <location>
        <begin position="83"/>
        <end position="107"/>
    </location>
</feature>
<dbReference type="EMBL" id="FWXB01000001">
    <property type="protein sequence ID" value="SMC10329.1"/>
    <property type="molecule type" value="Genomic_DNA"/>
</dbReference>
<evidence type="ECO:0000256" key="1">
    <source>
        <dbReference type="SAM" id="MobiDB-lite"/>
    </source>
</evidence>
<evidence type="ECO:0000313" key="3">
    <source>
        <dbReference type="EMBL" id="SMC10329.1"/>
    </source>
</evidence>
<sequence length="172" mass="19058">MYKLPNPSRRSFTTGLVSAALAGMATPSLAGYRRGGADPIDRIPRHYTLRKFTSFSREEVYRLDHAARFGRQITIGNFTPSETRKSCARHLPTGRPRVKNCCVDGPKPPAREHGAGLMLPPAPVIAPRRDLPDQPDPYAAWFGLASARLRPSQLPPPPGPDDPENRPRFRDP</sequence>
<feature type="signal peptide" evidence="2">
    <location>
        <begin position="1"/>
        <end position="30"/>
    </location>
</feature>
<keyword evidence="2" id="KW-0732">Signal</keyword>
<name>A0A1X7BM15_9RHOB</name>
<organism evidence="3 4">
    <name type="scientific">Roseovarius aestuarii</name>
    <dbReference type="NCBI Taxonomy" id="475083"/>
    <lineage>
        <taxon>Bacteria</taxon>
        <taxon>Pseudomonadati</taxon>
        <taxon>Pseudomonadota</taxon>
        <taxon>Alphaproteobacteria</taxon>
        <taxon>Rhodobacterales</taxon>
        <taxon>Roseobacteraceae</taxon>
        <taxon>Roseovarius</taxon>
    </lineage>
</organism>
<protein>
    <submittedName>
        <fullName evidence="3">Uncharacterized protein</fullName>
    </submittedName>
</protein>
<evidence type="ECO:0000256" key="2">
    <source>
        <dbReference type="SAM" id="SignalP"/>
    </source>
</evidence>
<evidence type="ECO:0000313" key="4">
    <source>
        <dbReference type="Proteomes" id="UP000193224"/>
    </source>
</evidence>
<keyword evidence="4" id="KW-1185">Reference proteome</keyword>
<feature type="compositionally biased region" description="Basic and acidic residues" evidence="1">
    <location>
        <begin position="163"/>
        <end position="172"/>
    </location>
</feature>
<feature type="chain" id="PRO_5012733470" evidence="2">
    <location>
        <begin position="31"/>
        <end position="172"/>
    </location>
</feature>